<dbReference type="Proteomes" id="UP000789570">
    <property type="component" value="Unassembled WGS sequence"/>
</dbReference>
<comment type="caution">
    <text evidence="1">The sequence shown here is derived from an EMBL/GenBank/DDBJ whole genome shotgun (WGS) entry which is preliminary data.</text>
</comment>
<reference evidence="1" key="1">
    <citation type="submission" date="2021-06" db="EMBL/GenBank/DDBJ databases">
        <authorList>
            <person name="Kallberg Y."/>
            <person name="Tangrot J."/>
            <person name="Rosling A."/>
        </authorList>
    </citation>
    <scope>NUCLEOTIDE SEQUENCE</scope>
    <source>
        <strain evidence="1">UK204</strain>
    </source>
</reference>
<dbReference type="OrthoDB" id="6718656at2759"/>
<organism evidence="1 2">
    <name type="scientific">Funneliformis caledonium</name>
    <dbReference type="NCBI Taxonomy" id="1117310"/>
    <lineage>
        <taxon>Eukaryota</taxon>
        <taxon>Fungi</taxon>
        <taxon>Fungi incertae sedis</taxon>
        <taxon>Mucoromycota</taxon>
        <taxon>Glomeromycotina</taxon>
        <taxon>Glomeromycetes</taxon>
        <taxon>Glomerales</taxon>
        <taxon>Glomeraceae</taxon>
        <taxon>Funneliformis</taxon>
    </lineage>
</organism>
<protein>
    <submittedName>
        <fullName evidence="1">13261_t:CDS:1</fullName>
    </submittedName>
</protein>
<dbReference type="EMBL" id="CAJVPQ010000334">
    <property type="protein sequence ID" value="CAG8472050.1"/>
    <property type="molecule type" value="Genomic_DNA"/>
</dbReference>
<evidence type="ECO:0000313" key="1">
    <source>
        <dbReference type="EMBL" id="CAG8472050.1"/>
    </source>
</evidence>
<proteinExistence type="predicted"/>
<accession>A0A9N8Z2I8</accession>
<sequence>MDANLDFGKCFDCGSERSNARWCKVCEYNAFKENFSNWTSDFFGITKDYTSHYMFVMKYYEFYENRDLYSYLDETQGKLSWRDTAEMLWNAIDVSDPSENFDLGRRSNLKKNGAQQKIHPEALYTSRFLYFPELYNPVENVYKLV</sequence>
<gene>
    <name evidence="1" type="ORF">FCALED_LOCUS2272</name>
</gene>
<evidence type="ECO:0000313" key="2">
    <source>
        <dbReference type="Proteomes" id="UP000789570"/>
    </source>
</evidence>
<keyword evidence="2" id="KW-1185">Reference proteome</keyword>
<name>A0A9N8Z2I8_9GLOM</name>
<dbReference type="AlphaFoldDB" id="A0A9N8Z2I8"/>